<keyword evidence="1" id="KW-0472">Membrane</keyword>
<name>A0A1C3H9B2_SERMA</name>
<feature type="transmembrane region" description="Helical" evidence="1">
    <location>
        <begin position="6"/>
        <end position="29"/>
    </location>
</feature>
<keyword evidence="1" id="KW-1133">Transmembrane helix</keyword>
<proteinExistence type="predicted"/>
<dbReference type="AlphaFoldDB" id="A0A1C3H9B2"/>
<feature type="transmembrane region" description="Helical" evidence="1">
    <location>
        <begin position="50"/>
        <end position="72"/>
    </location>
</feature>
<accession>A0A1C3H9B2</accession>
<evidence type="ECO:0000256" key="1">
    <source>
        <dbReference type="SAM" id="Phobius"/>
    </source>
</evidence>
<organism evidence="2">
    <name type="scientific">Serratia marcescens</name>
    <dbReference type="NCBI Taxonomy" id="615"/>
    <lineage>
        <taxon>Bacteria</taxon>
        <taxon>Pseudomonadati</taxon>
        <taxon>Pseudomonadota</taxon>
        <taxon>Gammaproteobacteria</taxon>
        <taxon>Enterobacterales</taxon>
        <taxon>Yersiniaceae</taxon>
        <taxon>Serratia</taxon>
    </lineage>
</organism>
<evidence type="ECO:0000313" key="2">
    <source>
        <dbReference type="EMBL" id="SAY41616.1"/>
    </source>
</evidence>
<reference evidence="2" key="1">
    <citation type="submission" date="2016-05" db="EMBL/GenBank/DDBJ databases">
        <authorList>
            <person name="Cock P.J.A."/>
            <person name="Cock P.J.A."/>
        </authorList>
    </citation>
    <scope>NUCLEOTIDE SEQUENCE</scope>
    <source>
        <strain evidence="2">PWN146_assembly</strain>
    </source>
</reference>
<keyword evidence="1" id="KW-0812">Transmembrane</keyword>
<gene>
    <name evidence="2" type="ORF">PWN146_00279</name>
</gene>
<dbReference type="EMBL" id="LT575490">
    <property type="protein sequence ID" value="SAY41616.1"/>
    <property type="molecule type" value="Genomic_DNA"/>
</dbReference>
<sequence>MLLGYGAGAAGLLALLLALLLTGILIAWWGRRYIAARCGRPRPPLSWGGYLLASALAVYPVACALMLIGMAIQDIKSQRAEDRWNQRSYLTLDEAKPFGETTLPKGSWVNRQEPRLPGTEDSPITMNGVTAVRFPQPQSVAGVPIIAFEVLPPVMELASAHTFTRPSGQRVHCEAGWLVTFLLPPDRPAPQWEEWQAGLPAAAFRPSDWIFRECFSGSPIAVLTLHNGEVRVLP</sequence>
<protein>
    <submittedName>
        <fullName evidence="2">Uncharacterized protein</fullName>
    </submittedName>
</protein>